<keyword evidence="2" id="KW-1185">Reference proteome</keyword>
<dbReference type="AlphaFoldDB" id="A0A5B8M477"/>
<name>A0A5B8M477_9MICO</name>
<dbReference type="InterPro" id="IPR027417">
    <property type="entry name" value="P-loop_NTPase"/>
</dbReference>
<accession>A0A5B8M477</accession>
<sequence length="578" mass="63347">MTTATEQPVESEQGNAVFLVGDSETHANGSLVYPQNAEPDPHDWDGTPIPPVVLAHPLLDEAAWVAKRDSGRHPSDVSPMVTTYQGRVEFLVGAWVLDKVVPRRLGGSLLANLQPQMLITADVLNAERFRNAVLEPRRSAKTTSLWCVAIGRCWMRPQYQAGYTMLTKAKSAEKRFEEDVRNPILMQWRDKTTRPLKVEDGKGGKGIAFPNFSNLDVLAPKGDEVRSGAYDLLIMDESGEAEPDMWEDIIAAVVPSFDTRVDEEGRGAQLVFAGTGGRYRQGSYFWSTLHDADAGRVRYGVPDDIDPTLLLDWATVGPIIDKLHPGLDGLTNLARIESNFPDLGADRFALEYCGHFGDETGTRTAITSAAWRKGKQPGEHPHGITTGSLAVAVDKFGAWASVAVAWHYEPPADFATMAWDLDGTEHEEPHRVAVKLVHHQRGVEGLERVLLTYARRLNTPVVYDHGTSNSRAVVERMLARARPKPATTTYQLQDVKVAHAQLVNGLERGDIIHWEQAPLDKAAEVAVAQSMGQGFLLRPPRGDDAADCTSLEAIALAVDALPDRPTAPFTPGAVIEFN</sequence>
<protein>
    <recommendedName>
        <fullName evidence="3">Terminase</fullName>
    </recommendedName>
</protein>
<dbReference type="EMBL" id="CP042305">
    <property type="protein sequence ID" value="QDZ14769.1"/>
    <property type="molecule type" value="Genomic_DNA"/>
</dbReference>
<organism evidence="1 2">
    <name type="scientific">Humibacter ginsenosidimutans</name>
    <dbReference type="NCBI Taxonomy" id="2599293"/>
    <lineage>
        <taxon>Bacteria</taxon>
        <taxon>Bacillati</taxon>
        <taxon>Actinomycetota</taxon>
        <taxon>Actinomycetes</taxon>
        <taxon>Micrococcales</taxon>
        <taxon>Microbacteriaceae</taxon>
        <taxon>Humibacter</taxon>
    </lineage>
</organism>
<dbReference type="RefSeq" id="WP_146319972.1">
    <property type="nucleotide sequence ID" value="NZ_CP042305.1"/>
</dbReference>
<evidence type="ECO:0000313" key="1">
    <source>
        <dbReference type="EMBL" id="QDZ14769.1"/>
    </source>
</evidence>
<dbReference type="OrthoDB" id="5077950at2"/>
<evidence type="ECO:0008006" key="3">
    <source>
        <dbReference type="Google" id="ProtNLM"/>
    </source>
</evidence>
<proteinExistence type="predicted"/>
<evidence type="ECO:0000313" key="2">
    <source>
        <dbReference type="Proteomes" id="UP000320216"/>
    </source>
</evidence>
<gene>
    <name evidence="1" type="ORF">FPZ11_08360</name>
</gene>
<dbReference type="Proteomes" id="UP000320216">
    <property type="component" value="Chromosome"/>
</dbReference>
<dbReference type="KEGG" id="huw:FPZ11_08360"/>
<dbReference type="Gene3D" id="3.40.50.300">
    <property type="entry name" value="P-loop containing nucleotide triphosphate hydrolases"/>
    <property type="match status" value="1"/>
</dbReference>
<reference evidence="1 2" key="1">
    <citation type="submission" date="2019-07" db="EMBL/GenBank/DDBJ databases">
        <title>Full genome sequence of Humibacter sp. WJ7-1.</title>
        <authorList>
            <person name="Im W.-T."/>
        </authorList>
    </citation>
    <scope>NUCLEOTIDE SEQUENCE [LARGE SCALE GENOMIC DNA]</scope>
    <source>
        <strain evidence="1 2">WJ7-1</strain>
    </source>
</reference>